<gene>
    <name evidence="2" type="ORF">CVAR292_01625</name>
</gene>
<reference evidence="3" key="1">
    <citation type="submission" date="2015-11" db="EMBL/GenBank/DDBJ databases">
        <authorList>
            <person name="Dugat-Bony E."/>
        </authorList>
    </citation>
    <scope>NUCLEOTIDE SEQUENCE [LARGE SCALE GENOMIC DNA]</scope>
    <source>
        <strain evidence="3">Mu292</strain>
    </source>
</reference>
<sequence>MTSPSDSVDSPAVTLYTTTWCPFCSSLVENLDRSGTAYARIDVEEDADAAAWVESVNNGNRVVPTVMYADGSYATNPPAGQVRRRVAELTGEAE</sequence>
<dbReference type="OrthoDB" id="8991911at2"/>
<accession>A0A0X2NLB0</accession>
<name>A0A0X2NLB0_9CORY</name>
<dbReference type="EMBL" id="FAUH01000010">
    <property type="protein sequence ID" value="CUU66285.1"/>
    <property type="molecule type" value="Genomic_DNA"/>
</dbReference>
<dbReference type="PROSITE" id="PS51354">
    <property type="entry name" value="GLUTAREDOXIN_2"/>
    <property type="match status" value="1"/>
</dbReference>
<dbReference type="RefSeq" id="WP_073884123.1">
    <property type="nucleotide sequence ID" value="NZ_DAMBUN010000011.1"/>
</dbReference>
<feature type="domain" description="Glutaredoxin" evidence="1">
    <location>
        <begin position="13"/>
        <end position="68"/>
    </location>
</feature>
<dbReference type="Pfam" id="PF00462">
    <property type="entry name" value="Glutaredoxin"/>
    <property type="match status" value="1"/>
</dbReference>
<evidence type="ECO:0000313" key="3">
    <source>
        <dbReference type="Proteomes" id="UP000182498"/>
    </source>
</evidence>
<dbReference type="AlphaFoldDB" id="A0A0X2NLB0"/>
<dbReference type="SUPFAM" id="SSF52833">
    <property type="entry name" value="Thioredoxin-like"/>
    <property type="match status" value="1"/>
</dbReference>
<dbReference type="InterPro" id="IPR002109">
    <property type="entry name" value="Glutaredoxin"/>
</dbReference>
<protein>
    <submittedName>
        <fullName evidence="2">Glutaredoxin-like protein</fullName>
    </submittedName>
</protein>
<dbReference type="NCBIfam" id="TIGR02200">
    <property type="entry name" value="GlrX_actino"/>
    <property type="match status" value="1"/>
</dbReference>
<dbReference type="Proteomes" id="UP000182498">
    <property type="component" value="Unassembled WGS sequence"/>
</dbReference>
<proteinExistence type="predicted"/>
<dbReference type="InterPro" id="IPR036249">
    <property type="entry name" value="Thioredoxin-like_sf"/>
</dbReference>
<keyword evidence="3" id="KW-1185">Reference proteome</keyword>
<evidence type="ECO:0000313" key="2">
    <source>
        <dbReference type="EMBL" id="CUU66285.1"/>
    </source>
</evidence>
<dbReference type="Gene3D" id="3.40.30.10">
    <property type="entry name" value="Glutaredoxin"/>
    <property type="match status" value="1"/>
</dbReference>
<organism evidence="2 3">
    <name type="scientific">Corynebacterium variabile</name>
    <dbReference type="NCBI Taxonomy" id="1727"/>
    <lineage>
        <taxon>Bacteria</taxon>
        <taxon>Bacillati</taxon>
        <taxon>Actinomycetota</taxon>
        <taxon>Actinomycetes</taxon>
        <taxon>Mycobacteriales</taxon>
        <taxon>Corynebacteriaceae</taxon>
        <taxon>Corynebacterium</taxon>
    </lineage>
</organism>
<evidence type="ECO:0000259" key="1">
    <source>
        <dbReference type="Pfam" id="PF00462"/>
    </source>
</evidence>
<dbReference type="CDD" id="cd02976">
    <property type="entry name" value="NrdH"/>
    <property type="match status" value="1"/>
</dbReference>
<dbReference type="InterPro" id="IPR011915">
    <property type="entry name" value="GlrX_actino"/>
</dbReference>